<keyword evidence="2" id="KW-1185">Reference proteome</keyword>
<dbReference type="EMBL" id="JBIAZU010000001">
    <property type="protein sequence ID" value="MFF5288432.1"/>
    <property type="molecule type" value="Genomic_DNA"/>
</dbReference>
<protein>
    <recommendedName>
        <fullName evidence="3">DUF4262 domain-containing protein</fullName>
    </recommendedName>
</protein>
<dbReference type="Proteomes" id="UP001602245">
    <property type="component" value="Unassembled WGS sequence"/>
</dbReference>
<reference evidence="1 2" key="1">
    <citation type="submission" date="2024-10" db="EMBL/GenBank/DDBJ databases">
        <title>The Natural Products Discovery Center: Release of the First 8490 Sequenced Strains for Exploring Actinobacteria Biosynthetic Diversity.</title>
        <authorList>
            <person name="Kalkreuter E."/>
            <person name="Kautsar S.A."/>
            <person name="Yang D."/>
            <person name="Bader C.D."/>
            <person name="Teijaro C.N."/>
            <person name="Fluegel L."/>
            <person name="Davis C.M."/>
            <person name="Simpson J.R."/>
            <person name="Lauterbach L."/>
            <person name="Steele A.D."/>
            <person name="Gui C."/>
            <person name="Meng S."/>
            <person name="Li G."/>
            <person name="Viehrig K."/>
            <person name="Ye F."/>
            <person name="Su P."/>
            <person name="Kiefer A.F."/>
            <person name="Nichols A."/>
            <person name="Cepeda A.J."/>
            <person name="Yan W."/>
            <person name="Fan B."/>
            <person name="Jiang Y."/>
            <person name="Adhikari A."/>
            <person name="Zheng C.-J."/>
            <person name="Schuster L."/>
            <person name="Cowan T.M."/>
            <person name="Smanski M.J."/>
            <person name="Chevrette M.G."/>
            <person name="De Carvalho L.P.S."/>
            <person name="Shen B."/>
        </authorList>
    </citation>
    <scope>NUCLEOTIDE SEQUENCE [LARGE SCALE GENOMIC DNA]</scope>
    <source>
        <strain evidence="1 2">NPDC000087</strain>
    </source>
</reference>
<evidence type="ECO:0008006" key="3">
    <source>
        <dbReference type="Google" id="ProtNLM"/>
    </source>
</evidence>
<evidence type="ECO:0000313" key="1">
    <source>
        <dbReference type="EMBL" id="MFF5288432.1"/>
    </source>
</evidence>
<organism evidence="1 2">
    <name type="scientific">Paractinoplanes globisporus</name>
    <dbReference type="NCBI Taxonomy" id="113565"/>
    <lineage>
        <taxon>Bacteria</taxon>
        <taxon>Bacillati</taxon>
        <taxon>Actinomycetota</taxon>
        <taxon>Actinomycetes</taxon>
        <taxon>Micromonosporales</taxon>
        <taxon>Micromonosporaceae</taxon>
        <taxon>Paractinoplanes</taxon>
    </lineage>
</organism>
<evidence type="ECO:0000313" key="2">
    <source>
        <dbReference type="Proteomes" id="UP001602245"/>
    </source>
</evidence>
<gene>
    <name evidence="1" type="ORF">ACFY35_03275</name>
</gene>
<dbReference type="RefSeq" id="WP_020511233.1">
    <property type="nucleotide sequence ID" value="NZ_JBIAZU010000001.1"/>
</dbReference>
<comment type="caution">
    <text evidence="1">The sequence shown here is derived from an EMBL/GenBank/DDBJ whole genome shotgun (WGS) entry which is preliminary data.</text>
</comment>
<sequence>MLDELPVLREAAESYRAAATAAGLPWTDRPRDGQPPELVYRLCEVSSVPAQLTWFQSLGWQLERLLPNGGWVMPWPDDRDEALDNLSFSVATPFPWRRQVPLFNFEIILFTFVLAESHHGEIWRYEIRPDTWQTAPAAPSLANLLTDWREALETGAVRYEPDLEWLQVAEDAPLDFALPESITDLPALKARQRDAGVDLDRVDSPATHRELLDAIARLRRSG</sequence>
<name>A0ABW6W556_9ACTN</name>
<proteinExistence type="predicted"/>
<accession>A0ABW6W556</accession>